<gene>
    <name evidence="3" type="ORF">FB463_002667</name>
    <name evidence="2" type="ORF">FFA01_23580</name>
</gene>
<sequence>MTTRAVPTGATASGRRALLSKVPEITLAFWVIKVLCTTVGETFADFLADGLGLGLTVTSVVMAALLVVALIVQFRARAYVPVVYWLAVVLISVVGTLLTDTLTDSLGVSLWVSTAVFAVALAVVFVVWHRVEGTLSIHEVTTPRREAFYWAAVLMTFALGTAVGDLLGEQLALGYLPSALLFAAAIAVVALAHRFTGVGSVLAFWAAYVLTRPLGASVGDFLSQPVADGGLGLGATVTSVVFLAAIAALVVVLTVRRPARPALHA</sequence>
<dbReference type="OrthoDB" id="9794709at2"/>
<keyword evidence="1" id="KW-0472">Membrane</keyword>
<keyword evidence="1" id="KW-0812">Transmembrane</keyword>
<dbReference type="Pfam" id="PF03988">
    <property type="entry name" value="DUF347"/>
    <property type="match status" value="4"/>
</dbReference>
<dbReference type="Proteomes" id="UP000522688">
    <property type="component" value="Unassembled WGS sequence"/>
</dbReference>
<reference evidence="3 5" key="2">
    <citation type="submission" date="2020-07" db="EMBL/GenBank/DDBJ databases">
        <title>Sequencing the genomes of 1000 actinobacteria strains.</title>
        <authorList>
            <person name="Klenk H.-P."/>
        </authorList>
    </citation>
    <scope>NUCLEOTIDE SEQUENCE [LARGE SCALE GENOMIC DNA]</scope>
    <source>
        <strain evidence="3 5">DSM 10309</strain>
    </source>
</reference>
<keyword evidence="1" id="KW-1133">Transmembrane helix</keyword>
<organism evidence="3 5">
    <name type="scientific">Frigoribacterium faeni</name>
    <dbReference type="NCBI Taxonomy" id="145483"/>
    <lineage>
        <taxon>Bacteria</taxon>
        <taxon>Bacillati</taxon>
        <taxon>Actinomycetota</taxon>
        <taxon>Actinomycetes</taxon>
        <taxon>Micrococcales</taxon>
        <taxon>Microbacteriaceae</taxon>
        <taxon>Frigoribacterium</taxon>
    </lineage>
</organism>
<evidence type="ECO:0000313" key="4">
    <source>
        <dbReference type="Proteomes" id="UP000321154"/>
    </source>
</evidence>
<evidence type="ECO:0000313" key="3">
    <source>
        <dbReference type="EMBL" id="MBA8814396.1"/>
    </source>
</evidence>
<dbReference type="Proteomes" id="UP000321154">
    <property type="component" value="Unassembled WGS sequence"/>
</dbReference>
<evidence type="ECO:0000313" key="2">
    <source>
        <dbReference type="EMBL" id="GEK84049.1"/>
    </source>
</evidence>
<feature type="transmembrane region" description="Helical" evidence="1">
    <location>
        <begin position="110"/>
        <end position="128"/>
    </location>
</feature>
<keyword evidence="4" id="KW-1185">Reference proteome</keyword>
<dbReference type="EMBL" id="BJUV01000026">
    <property type="protein sequence ID" value="GEK84049.1"/>
    <property type="molecule type" value="Genomic_DNA"/>
</dbReference>
<comment type="caution">
    <text evidence="3">The sequence shown here is derived from an EMBL/GenBank/DDBJ whole genome shotgun (WGS) entry which is preliminary data.</text>
</comment>
<reference evidence="2 4" key="1">
    <citation type="submission" date="2019-07" db="EMBL/GenBank/DDBJ databases">
        <title>Whole genome shotgun sequence of Frigoribacterium faeni NBRC 103066.</title>
        <authorList>
            <person name="Hosoyama A."/>
            <person name="Uohara A."/>
            <person name="Ohji S."/>
            <person name="Ichikawa N."/>
        </authorList>
    </citation>
    <scope>NUCLEOTIDE SEQUENCE [LARGE SCALE GENOMIC DNA]</scope>
    <source>
        <strain evidence="2 4">NBRC 103066</strain>
    </source>
</reference>
<dbReference type="RefSeq" id="WP_146856371.1">
    <property type="nucleotide sequence ID" value="NZ_BAAAHR010000003.1"/>
</dbReference>
<feature type="transmembrane region" description="Helical" evidence="1">
    <location>
        <begin position="230"/>
        <end position="255"/>
    </location>
</feature>
<name>A0A7W3JKD4_9MICO</name>
<dbReference type="AlphaFoldDB" id="A0A7W3JKD4"/>
<feature type="transmembrane region" description="Helical" evidence="1">
    <location>
        <begin position="148"/>
        <end position="167"/>
    </location>
</feature>
<accession>A0A7W3JKD4</accession>
<proteinExistence type="predicted"/>
<evidence type="ECO:0000256" key="1">
    <source>
        <dbReference type="SAM" id="Phobius"/>
    </source>
</evidence>
<feature type="transmembrane region" description="Helical" evidence="1">
    <location>
        <begin position="179"/>
        <end position="210"/>
    </location>
</feature>
<evidence type="ECO:0000313" key="5">
    <source>
        <dbReference type="Proteomes" id="UP000522688"/>
    </source>
</evidence>
<feature type="transmembrane region" description="Helical" evidence="1">
    <location>
        <begin position="78"/>
        <end position="98"/>
    </location>
</feature>
<protein>
    <submittedName>
        <fullName evidence="2">Membrane protein</fullName>
    </submittedName>
    <submittedName>
        <fullName evidence="3">Putative membrane-anchored protein</fullName>
    </submittedName>
</protein>
<dbReference type="EMBL" id="JACGWW010000004">
    <property type="protein sequence ID" value="MBA8814396.1"/>
    <property type="molecule type" value="Genomic_DNA"/>
</dbReference>
<feature type="transmembrane region" description="Helical" evidence="1">
    <location>
        <begin position="51"/>
        <end position="72"/>
    </location>
</feature>
<dbReference type="InterPro" id="IPR007136">
    <property type="entry name" value="DUF347"/>
</dbReference>